<dbReference type="CDD" id="cd00714">
    <property type="entry name" value="GFAT"/>
    <property type="match status" value="1"/>
</dbReference>
<comment type="catalytic activity">
    <reaction evidence="1">
        <text>D-fructose 6-phosphate + L-glutamine = D-glucosamine 6-phosphate + L-glutamate</text>
        <dbReference type="Rhea" id="RHEA:13237"/>
        <dbReference type="ChEBI" id="CHEBI:29985"/>
        <dbReference type="ChEBI" id="CHEBI:58359"/>
        <dbReference type="ChEBI" id="CHEBI:58725"/>
        <dbReference type="ChEBI" id="CHEBI:61527"/>
        <dbReference type="EC" id="2.6.1.16"/>
    </reaction>
</comment>
<evidence type="ECO:0000259" key="11">
    <source>
        <dbReference type="PROSITE" id="PS51464"/>
    </source>
</evidence>
<dbReference type="EC" id="2.6.1.16" evidence="3"/>
<dbReference type="PANTHER" id="PTHR10937">
    <property type="entry name" value="GLUCOSAMINE--FRUCTOSE-6-PHOSPHATE AMINOTRANSFERASE, ISOMERIZING"/>
    <property type="match status" value="1"/>
</dbReference>
<dbReference type="InterPro" id="IPR035466">
    <property type="entry name" value="GlmS/AgaS_SIS"/>
</dbReference>
<evidence type="ECO:0000256" key="3">
    <source>
        <dbReference type="ARBA" id="ARBA00012916"/>
    </source>
</evidence>
<dbReference type="CDD" id="cd05009">
    <property type="entry name" value="SIS_GlmS_GlmD_2"/>
    <property type="match status" value="1"/>
</dbReference>
<evidence type="ECO:0000259" key="10">
    <source>
        <dbReference type="PROSITE" id="PS51278"/>
    </source>
</evidence>
<evidence type="ECO:0000256" key="7">
    <source>
        <dbReference type="ARBA" id="ARBA00022679"/>
    </source>
</evidence>
<evidence type="ECO:0000313" key="12">
    <source>
        <dbReference type="EMBL" id="CBI07615.1"/>
    </source>
</evidence>
<comment type="caution">
    <text evidence="12">The sequence shown here is derived from an EMBL/GenBank/DDBJ whole genome shotgun (WGS) entry which is preliminary data.</text>
</comment>
<dbReference type="HAMAP" id="MF_00164">
    <property type="entry name" value="GlmS"/>
    <property type="match status" value="1"/>
</dbReference>
<organism evidence="12">
    <name type="scientific">mine drainage metagenome</name>
    <dbReference type="NCBI Taxonomy" id="410659"/>
    <lineage>
        <taxon>unclassified sequences</taxon>
        <taxon>metagenomes</taxon>
        <taxon>ecological metagenomes</taxon>
    </lineage>
</organism>
<dbReference type="GO" id="GO:0004360">
    <property type="term" value="F:glutamine-fructose-6-phosphate transaminase (isomerizing) activity"/>
    <property type="evidence" value="ECO:0007669"/>
    <property type="project" value="UniProtKB-EC"/>
</dbReference>
<protein>
    <recommendedName>
        <fullName evidence="4">Glutamine--fructose-6-phosphate aminotransferase [isomerizing]</fullName>
        <ecNumber evidence="3">2.6.1.16</ecNumber>
    </recommendedName>
</protein>
<evidence type="ECO:0000256" key="1">
    <source>
        <dbReference type="ARBA" id="ARBA00001031"/>
    </source>
</evidence>
<evidence type="ECO:0000256" key="6">
    <source>
        <dbReference type="ARBA" id="ARBA00022576"/>
    </source>
</evidence>
<keyword evidence="6 12" id="KW-0032">Aminotransferase</keyword>
<feature type="domain" description="Glutamine amidotransferase type-2" evidence="10">
    <location>
        <begin position="2"/>
        <end position="227"/>
    </location>
</feature>
<evidence type="ECO:0000256" key="8">
    <source>
        <dbReference type="ARBA" id="ARBA00022737"/>
    </source>
</evidence>
<dbReference type="InterPro" id="IPR047084">
    <property type="entry name" value="GFAT_N"/>
</dbReference>
<dbReference type="NCBIfam" id="NF001484">
    <property type="entry name" value="PRK00331.1"/>
    <property type="match status" value="1"/>
</dbReference>
<reference evidence="12" key="1">
    <citation type="submission" date="2009-10" db="EMBL/GenBank/DDBJ databases">
        <title>Diversity of trophic interactions inside an arsenic-rich microbial ecosystem.</title>
        <authorList>
            <person name="Bertin P.N."/>
            <person name="Heinrich-Salmeron A."/>
            <person name="Pelletier E."/>
            <person name="Goulhen-Chollet F."/>
            <person name="Arsene-Ploetze F."/>
            <person name="Gallien S."/>
            <person name="Calteau A."/>
            <person name="Vallenet D."/>
            <person name="Casiot C."/>
            <person name="Chane-Woon-Ming B."/>
            <person name="Giloteaux L."/>
            <person name="Barakat M."/>
            <person name="Bonnefoy V."/>
            <person name="Bruneel O."/>
            <person name="Chandler M."/>
            <person name="Cleiss J."/>
            <person name="Duran R."/>
            <person name="Elbaz-Poulichet F."/>
            <person name="Fonknechten N."/>
            <person name="Lauga B."/>
            <person name="Mornico D."/>
            <person name="Ortet P."/>
            <person name="Schaeffer C."/>
            <person name="Siguier P."/>
            <person name="Alexander Thil Smith A."/>
            <person name="Van Dorsselaer A."/>
            <person name="Weissenbach J."/>
            <person name="Medigue C."/>
            <person name="Le Paslier D."/>
        </authorList>
    </citation>
    <scope>NUCLEOTIDE SEQUENCE</scope>
</reference>
<dbReference type="PANTHER" id="PTHR10937:SF0">
    <property type="entry name" value="GLUTAMINE--FRUCTOSE-6-PHOSPHATE TRANSAMINASE (ISOMERIZING)"/>
    <property type="match status" value="1"/>
</dbReference>
<dbReference type="InterPro" id="IPR035490">
    <property type="entry name" value="GlmS/FrlB_SIS"/>
</dbReference>
<dbReference type="FunFam" id="3.40.50.10490:FF:000001">
    <property type="entry name" value="Glutamine--fructose-6-phosphate aminotransferase [isomerizing]"/>
    <property type="match status" value="1"/>
</dbReference>
<dbReference type="Gene3D" id="3.40.50.10490">
    <property type="entry name" value="Glucose-6-phosphate isomerase like protein, domain 1"/>
    <property type="match status" value="2"/>
</dbReference>
<dbReference type="SUPFAM" id="SSF53697">
    <property type="entry name" value="SIS domain"/>
    <property type="match status" value="1"/>
</dbReference>
<dbReference type="Pfam" id="PF01380">
    <property type="entry name" value="SIS"/>
    <property type="match status" value="2"/>
</dbReference>
<feature type="domain" description="SIS" evidence="11">
    <location>
        <begin position="296"/>
        <end position="435"/>
    </location>
</feature>
<dbReference type="EMBL" id="CABQ01000111">
    <property type="protein sequence ID" value="CBI07615.1"/>
    <property type="molecule type" value="Genomic_DNA"/>
</dbReference>
<dbReference type="GO" id="GO:0006487">
    <property type="term" value="P:protein N-linked glycosylation"/>
    <property type="evidence" value="ECO:0007669"/>
    <property type="project" value="TreeGrafter"/>
</dbReference>
<dbReference type="FunFam" id="3.60.20.10:FF:000006">
    <property type="entry name" value="Glutamine--fructose-6-phosphate aminotransferase [isomerizing]"/>
    <property type="match status" value="1"/>
</dbReference>
<dbReference type="CDD" id="cd05008">
    <property type="entry name" value="SIS_GlmS_GlmD_1"/>
    <property type="match status" value="1"/>
</dbReference>
<dbReference type="InterPro" id="IPR001347">
    <property type="entry name" value="SIS_dom"/>
</dbReference>
<dbReference type="GO" id="GO:0006002">
    <property type="term" value="P:fructose 6-phosphate metabolic process"/>
    <property type="evidence" value="ECO:0007669"/>
    <property type="project" value="TreeGrafter"/>
</dbReference>
<keyword evidence="8" id="KW-0677">Repeat</keyword>
<dbReference type="InterPro" id="IPR046348">
    <property type="entry name" value="SIS_dom_sf"/>
</dbReference>
<dbReference type="Pfam" id="PF13522">
    <property type="entry name" value="GATase_6"/>
    <property type="match status" value="1"/>
</dbReference>
<keyword evidence="5" id="KW-0963">Cytoplasm</keyword>
<dbReference type="InterPro" id="IPR017932">
    <property type="entry name" value="GATase_2_dom"/>
</dbReference>
<dbReference type="AlphaFoldDB" id="E6QK48"/>
<evidence type="ECO:0000256" key="2">
    <source>
        <dbReference type="ARBA" id="ARBA00004496"/>
    </source>
</evidence>
<name>E6QK48_9ZZZZ</name>
<dbReference type="InterPro" id="IPR005855">
    <property type="entry name" value="GFAT"/>
</dbReference>
<keyword evidence="9" id="KW-0315">Glutamine amidotransferase</keyword>
<dbReference type="GO" id="GO:0005829">
    <property type="term" value="C:cytosol"/>
    <property type="evidence" value="ECO:0007669"/>
    <property type="project" value="TreeGrafter"/>
</dbReference>
<sequence>MCGIVGYVGSREVVPIIIEGLRRLEYRGYDSAGIAVGSPGEEKLAIRRAPGKLRNIEEVLRLHPLTGTYGIGHTRWATHGRPTEENAHPHRDCTGRIVVVHNGIVENYLELKRELTAQGHVFVTETDTEIIAHLIEQVQNEAEKSGQPIPLEEAVRSAVKRLTGAFALGVLSSREPDKIVAARLGPPVVIGLGENEFFVASDVPGILHHTRNLYFLNDGDMAVLTRSGVALTDFDGNLIERKVQHITWDPIQAEKGGFKHFMLKEIWEQPRAIRDTTLGRVSLDSGRVFLAEMGISAEELAHITSINIAACGTSWHAATAGKYMIERLARIPVEVDYASEYRYRSPIANPHALGMLITQSGETADTLAAQREMIALGSKTVAICNVVGAMITRAASGTIYTHAGPEIGVASTKAFTSQITALFLFALYLAQASGVITDEYLLRMVEELGRIPAKIEEMLAPISAQCEELAKSFSHARDFLYLGRGIHFPIALEGALKLKEISYIHAEGYPAGEMKHGPNALIDESLPVVVLATQDPNDPDSRLRYEKTLSNVQEVTARSGRVIAVAIDGQKEIADLVEHVLFIPHAPELLLPLIEIVPLQLLAYHIAVRRGCDVDQPRNLAKSVTVE</sequence>
<evidence type="ECO:0000256" key="5">
    <source>
        <dbReference type="ARBA" id="ARBA00022490"/>
    </source>
</evidence>
<evidence type="ECO:0000256" key="4">
    <source>
        <dbReference type="ARBA" id="ARBA00016090"/>
    </source>
</evidence>
<proteinExistence type="inferred from homology"/>
<feature type="domain" description="SIS" evidence="11">
    <location>
        <begin position="469"/>
        <end position="617"/>
    </location>
</feature>
<dbReference type="Gene3D" id="3.60.20.10">
    <property type="entry name" value="Glutamine Phosphoribosylpyrophosphate, subunit 1, domain 1"/>
    <property type="match status" value="1"/>
</dbReference>
<dbReference type="PROSITE" id="PS51278">
    <property type="entry name" value="GATASE_TYPE_2"/>
    <property type="match status" value="1"/>
</dbReference>
<dbReference type="PROSITE" id="PS51464">
    <property type="entry name" value="SIS"/>
    <property type="match status" value="2"/>
</dbReference>
<comment type="subcellular location">
    <subcellularLocation>
        <location evidence="2">Cytoplasm</location>
    </subcellularLocation>
</comment>
<accession>E6QK48</accession>
<dbReference type="GO" id="GO:0006047">
    <property type="term" value="P:UDP-N-acetylglucosamine metabolic process"/>
    <property type="evidence" value="ECO:0007669"/>
    <property type="project" value="TreeGrafter"/>
</dbReference>
<dbReference type="InterPro" id="IPR029055">
    <property type="entry name" value="Ntn_hydrolases_N"/>
</dbReference>
<keyword evidence="7 12" id="KW-0808">Transferase</keyword>
<dbReference type="NCBIfam" id="TIGR01135">
    <property type="entry name" value="glmS"/>
    <property type="match status" value="1"/>
</dbReference>
<evidence type="ECO:0000256" key="9">
    <source>
        <dbReference type="ARBA" id="ARBA00022962"/>
    </source>
</evidence>
<dbReference type="SUPFAM" id="SSF56235">
    <property type="entry name" value="N-terminal nucleophile aminohydrolases (Ntn hydrolases)"/>
    <property type="match status" value="1"/>
</dbReference>
<gene>
    <name evidence="12" type="primary">glmS</name>
    <name evidence="12" type="ORF">CARN6_0972</name>
</gene>
<dbReference type="GO" id="GO:0097367">
    <property type="term" value="F:carbohydrate derivative binding"/>
    <property type="evidence" value="ECO:0007669"/>
    <property type="project" value="InterPro"/>
</dbReference>